<dbReference type="EMBL" id="QXFY01010998">
    <property type="protein sequence ID" value="KAE9260576.1"/>
    <property type="molecule type" value="Genomic_DNA"/>
</dbReference>
<gene>
    <name evidence="2" type="ORF">PF008_g33070</name>
</gene>
<organism evidence="2 3">
    <name type="scientific">Phytophthora fragariae</name>
    <dbReference type="NCBI Taxonomy" id="53985"/>
    <lineage>
        <taxon>Eukaryota</taxon>
        <taxon>Sar</taxon>
        <taxon>Stramenopiles</taxon>
        <taxon>Oomycota</taxon>
        <taxon>Peronosporomycetes</taxon>
        <taxon>Peronosporales</taxon>
        <taxon>Peronosporaceae</taxon>
        <taxon>Phytophthora</taxon>
    </lineage>
</organism>
<feature type="chain" id="PRO_5026044384" description="Secreted protein" evidence="1">
    <location>
        <begin position="18"/>
        <end position="68"/>
    </location>
</feature>
<reference evidence="2 3" key="1">
    <citation type="submission" date="2018-09" db="EMBL/GenBank/DDBJ databases">
        <title>Genomic investigation of the strawberry pathogen Phytophthora fragariae indicates pathogenicity is determined by transcriptional variation in three key races.</title>
        <authorList>
            <person name="Adams T.M."/>
            <person name="Armitage A.D."/>
            <person name="Sobczyk M.K."/>
            <person name="Bates H.J."/>
            <person name="Dunwell J.M."/>
            <person name="Nellist C.F."/>
            <person name="Harrison R.J."/>
        </authorList>
    </citation>
    <scope>NUCLEOTIDE SEQUENCE [LARGE SCALE GENOMIC DNA]</scope>
    <source>
        <strain evidence="2 3">NOV-77</strain>
    </source>
</reference>
<evidence type="ECO:0000313" key="2">
    <source>
        <dbReference type="EMBL" id="KAE9260576.1"/>
    </source>
</evidence>
<comment type="caution">
    <text evidence="2">The sequence shown here is derived from an EMBL/GenBank/DDBJ whole genome shotgun (WGS) entry which is preliminary data.</text>
</comment>
<proteinExistence type="predicted"/>
<keyword evidence="1" id="KW-0732">Signal</keyword>
<protein>
    <recommendedName>
        <fullName evidence="4">Secreted protein</fullName>
    </recommendedName>
</protein>
<sequence>MLLLTISCLLCTQRSNATPYYISRSTYATNASSSWFSSYPITFITPASRWKRLTLPIPGYPTFLALSC</sequence>
<accession>A0A6G0PY16</accession>
<evidence type="ECO:0000256" key="1">
    <source>
        <dbReference type="SAM" id="SignalP"/>
    </source>
</evidence>
<feature type="signal peptide" evidence="1">
    <location>
        <begin position="1"/>
        <end position="17"/>
    </location>
</feature>
<dbReference type="AlphaFoldDB" id="A0A6G0PY16"/>
<name>A0A6G0PY16_9STRA</name>
<evidence type="ECO:0008006" key="4">
    <source>
        <dbReference type="Google" id="ProtNLM"/>
    </source>
</evidence>
<dbReference type="Proteomes" id="UP000486351">
    <property type="component" value="Unassembled WGS sequence"/>
</dbReference>
<evidence type="ECO:0000313" key="3">
    <source>
        <dbReference type="Proteomes" id="UP000486351"/>
    </source>
</evidence>